<gene>
    <name evidence="3" type="ORF">HHK36_000527</name>
</gene>
<dbReference type="PANTHER" id="PTHR34048">
    <property type="entry name" value="LOW-DENSITY RECEPTOR-LIKE PROTEIN"/>
    <property type="match status" value="1"/>
</dbReference>
<keyword evidence="4" id="KW-1185">Reference proteome</keyword>
<evidence type="ECO:0000313" key="4">
    <source>
        <dbReference type="Proteomes" id="UP000655225"/>
    </source>
</evidence>
<sequence>MFRRTCFGHIYDIKLPFKFVSHAVDLMLRRWFIGTKFLVNRRVLELTVLDFVMILGLKIFPNPPPTISNTHKTSTLKSRWMVDVKEVCKEDLLKTLKRCTDDADAVRIALLIFLEYFLLGVTLDEVDASDRGAAANRGRETTGGGTGFAQLNGGSHFKESELRSTKLDFLGSSPRLAFQRKSNQLGPKCKLFIRSEYNDGTRGGGSDFLAGFLVGGAVFGTLAYVVAPQIRRSLLNEDEYGIRRAKRPIYYDEGLEKTRQTLNAKISQLNSAIDNASSRLRGGNNAITEPIETDSQVEASM</sequence>
<dbReference type="EMBL" id="JABCRI010000001">
    <property type="protein sequence ID" value="KAF8412559.1"/>
    <property type="molecule type" value="Genomic_DNA"/>
</dbReference>
<reference evidence="3 4" key="1">
    <citation type="submission" date="2020-04" db="EMBL/GenBank/DDBJ databases">
        <title>Plant Genome Project.</title>
        <authorList>
            <person name="Zhang R.-G."/>
        </authorList>
    </citation>
    <scope>NUCLEOTIDE SEQUENCE [LARGE SCALE GENOMIC DNA]</scope>
    <source>
        <strain evidence="3">YNK0</strain>
        <tissue evidence="3">Leaf</tissue>
    </source>
</reference>
<name>A0A834ZR72_TETSI</name>
<accession>A0A834ZR72</accession>
<dbReference type="InterPro" id="IPR040377">
    <property type="entry name" value="Ssl2009-like"/>
</dbReference>
<evidence type="ECO:0000256" key="2">
    <source>
        <dbReference type="SAM" id="Phobius"/>
    </source>
</evidence>
<keyword evidence="2" id="KW-0472">Membrane</keyword>
<keyword evidence="2" id="KW-1133">Transmembrane helix</keyword>
<dbReference type="PANTHER" id="PTHR34048:SF3">
    <property type="entry name" value="LOW-DENSITY RECEPTOR-LIKE PROTEIN"/>
    <property type="match status" value="1"/>
</dbReference>
<evidence type="ECO:0000313" key="3">
    <source>
        <dbReference type="EMBL" id="KAF8412559.1"/>
    </source>
</evidence>
<dbReference type="OrthoDB" id="2020464at2759"/>
<comment type="caution">
    <text evidence="3">The sequence shown here is derived from an EMBL/GenBank/DDBJ whole genome shotgun (WGS) entry which is preliminary data.</text>
</comment>
<evidence type="ECO:0000256" key="1">
    <source>
        <dbReference type="SAM" id="MobiDB-lite"/>
    </source>
</evidence>
<protein>
    <submittedName>
        <fullName evidence="3">Uncharacterized protein</fullName>
    </submittedName>
</protein>
<dbReference type="GO" id="GO:0009706">
    <property type="term" value="C:chloroplast inner membrane"/>
    <property type="evidence" value="ECO:0007669"/>
    <property type="project" value="TreeGrafter"/>
</dbReference>
<dbReference type="GO" id="GO:0009535">
    <property type="term" value="C:chloroplast thylakoid membrane"/>
    <property type="evidence" value="ECO:0007669"/>
    <property type="project" value="TreeGrafter"/>
</dbReference>
<dbReference type="Proteomes" id="UP000655225">
    <property type="component" value="Unassembled WGS sequence"/>
</dbReference>
<feature type="region of interest" description="Disordered" evidence="1">
    <location>
        <begin position="281"/>
        <end position="301"/>
    </location>
</feature>
<feature type="transmembrane region" description="Helical" evidence="2">
    <location>
        <begin position="208"/>
        <end position="227"/>
    </location>
</feature>
<keyword evidence="2" id="KW-0812">Transmembrane</keyword>
<dbReference type="AlphaFoldDB" id="A0A834ZR72"/>
<proteinExistence type="predicted"/>
<organism evidence="3 4">
    <name type="scientific">Tetracentron sinense</name>
    <name type="common">Spur-leaf</name>
    <dbReference type="NCBI Taxonomy" id="13715"/>
    <lineage>
        <taxon>Eukaryota</taxon>
        <taxon>Viridiplantae</taxon>
        <taxon>Streptophyta</taxon>
        <taxon>Embryophyta</taxon>
        <taxon>Tracheophyta</taxon>
        <taxon>Spermatophyta</taxon>
        <taxon>Magnoliopsida</taxon>
        <taxon>Trochodendrales</taxon>
        <taxon>Trochodendraceae</taxon>
        <taxon>Tetracentron</taxon>
    </lineage>
</organism>